<dbReference type="GO" id="GO:0000287">
    <property type="term" value="F:magnesium ion binding"/>
    <property type="evidence" value="ECO:0007669"/>
    <property type="project" value="UniProtKB-UniRule"/>
</dbReference>
<dbReference type="SUPFAM" id="SSF47648">
    <property type="entry name" value="Nucleoside phosphorylase/phosphoribosyltransferase N-terminal domain"/>
    <property type="match status" value="1"/>
</dbReference>
<feature type="binding site" evidence="9">
    <location>
        <position position="129"/>
    </location>
    <ligand>
        <name>anthranilate</name>
        <dbReference type="ChEBI" id="CHEBI:16567"/>
        <label>1</label>
    </ligand>
</feature>
<evidence type="ECO:0000256" key="6">
    <source>
        <dbReference type="ARBA" id="ARBA00023141"/>
    </source>
</evidence>
<evidence type="ECO:0000256" key="7">
    <source>
        <dbReference type="ARBA" id="ARBA00052328"/>
    </source>
</evidence>
<dbReference type="Proteomes" id="UP001216390">
    <property type="component" value="Chromosome"/>
</dbReference>
<evidence type="ECO:0000256" key="2">
    <source>
        <dbReference type="ARBA" id="ARBA00022605"/>
    </source>
</evidence>
<keyword evidence="6 9" id="KW-0057">Aromatic amino acid biosynthesis</keyword>
<dbReference type="GO" id="GO:0004048">
    <property type="term" value="F:anthranilate phosphoribosyltransferase activity"/>
    <property type="evidence" value="ECO:0007669"/>
    <property type="project" value="UniProtKB-UniRule"/>
</dbReference>
<evidence type="ECO:0000256" key="1">
    <source>
        <dbReference type="ARBA" id="ARBA00004907"/>
    </source>
</evidence>
<feature type="domain" description="Glycosyl transferase family 3 N-terminal" evidence="11">
    <location>
        <begin position="21"/>
        <end position="81"/>
    </location>
</feature>
<dbReference type="InterPro" id="IPR035902">
    <property type="entry name" value="Nuc_phospho_transferase"/>
</dbReference>
<accession>A0AAF0BU43</accession>
<dbReference type="Gene3D" id="1.20.970.10">
    <property type="entry name" value="Transferase, Pyrimidine Nucleoside Phosphorylase, Chain C"/>
    <property type="match status" value="1"/>
</dbReference>
<feature type="binding site" evidence="9">
    <location>
        <begin position="101"/>
        <end position="102"/>
    </location>
    <ligand>
        <name>5-phospho-alpha-D-ribose 1-diphosphate</name>
        <dbReference type="ChEBI" id="CHEBI:58017"/>
    </ligand>
</feature>
<feature type="binding site" evidence="9">
    <location>
        <position position="243"/>
    </location>
    <ligand>
        <name>Mg(2+)</name>
        <dbReference type="ChEBI" id="CHEBI:18420"/>
        <label>2</label>
    </ligand>
</feature>
<gene>
    <name evidence="9 12" type="primary">trpD</name>
    <name evidence="12" type="ORF">PO878_14175</name>
</gene>
<comment type="subunit">
    <text evidence="9">Homodimer.</text>
</comment>
<feature type="binding site" evidence="9">
    <location>
        <begin position="126"/>
        <end position="134"/>
    </location>
    <ligand>
        <name>5-phospho-alpha-D-ribose 1-diphosphate</name>
        <dbReference type="ChEBI" id="CHEBI:58017"/>
    </ligand>
</feature>
<evidence type="ECO:0000259" key="11">
    <source>
        <dbReference type="Pfam" id="PF02885"/>
    </source>
</evidence>
<dbReference type="Pfam" id="PF00591">
    <property type="entry name" value="Glycos_transf_3"/>
    <property type="match status" value="1"/>
</dbReference>
<dbReference type="KEGG" id="ima:PO878_14175"/>
<feature type="binding site" evidence="9">
    <location>
        <position position="244"/>
    </location>
    <ligand>
        <name>Mg(2+)</name>
        <dbReference type="ChEBI" id="CHEBI:18420"/>
        <label>1</label>
    </ligand>
</feature>
<proteinExistence type="inferred from homology"/>
<evidence type="ECO:0000256" key="9">
    <source>
        <dbReference type="HAMAP-Rule" id="MF_00211"/>
    </source>
</evidence>
<evidence type="ECO:0000256" key="4">
    <source>
        <dbReference type="ARBA" id="ARBA00022679"/>
    </source>
</evidence>
<keyword evidence="4 9" id="KW-0808">Transferase</keyword>
<name>A0AAF0BU43_9ACTN</name>
<sequence>MTDPAAPDATPALAELGGWPQVLGALTQRRDLTPTEARAAMAEVLAGDATPAQIAGFIVALRMKGETTSEMGGLLDAMLAASERVPLPSVDGLVDIVGTGGDRSHSINVSTISALVVAGAGARVCKHGNRAASSSCGSADLLEALGVVIDLGPEGVARCVAEAGIGFCFAPRFHASMRHAGPTRRELGVPTVFNILGPLANPARVRRYVVGVGDPAMAERMAEVLLSHGAERAFVVHGGDGLDEITITTTSNVIEVVDGEVRPLTVDPTAYDLGPARLEDLRGGDPATNARLARAVLAGGDGPHRDIVVLNAAAGLVAAGEADDYAAGVAAARASLDSGGAAAALDRLVATSVAARTDGL</sequence>
<dbReference type="SUPFAM" id="SSF52418">
    <property type="entry name" value="Nucleoside phosphorylase/phosphoribosyltransferase catalytic domain"/>
    <property type="match status" value="1"/>
</dbReference>
<feature type="binding site" evidence="9">
    <location>
        <position position="98"/>
    </location>
    <ligand>
        <name>5-phospho-alpha-D-ribose 1-diphosphate</name>
        <dbReference type="ChEBI" id="CHEBI:58017"/>
    </ligand>
</feature>
<keyword evidence="2 9" id="KW-0028">Amino-acid biosynthesis</keyword>
<feature type="binding site" evidence="9">
    <location>
        <position position="110"/>
    </location>
    <ligand>
        <name>Mg(2+)</name>
        <dbReference type="ChEBI" id="CHEBI:18420"/>
        <label>1</label>
    </ligand>
</feature>
<comment type="pathway">
    <text evidence="1 9">Amino-acid biosynthesis; L-tryptophan biosynthesis; L-tryptophan from chorismate: step 2/5.</text>
</comment>
<evidence type="ECO:0000256" key="8">
    <source>
        <dbReference type="ARBA" id="ARBA00061188"/>
    </source>
</evidence>
<evidence type="ECO:0000256" key="5">
    <source>
        <dbReference type="ARBA" id="ARBA00022822"/>
    </source>
</evidence>
<comment type="function">
    <text evidence="9">Catalyzes the transfer of the phosphoribosyl group of 5-phosphorylribose-1-pyrophosphate (PRPP) to anthranilate to yield N-(5'-phosphoribosyl)-anthranilate (PRA).</text>
</comment>
<dbReference type="InterPro" id="IPR000312">
    <property type="entry name" value="Glycosyl_Trfase_fam3"/>
</dbReference>
<dbReference type="Gene3D" id="3.40.1030.10">
    <property type="entry name" value="Nucleoside phosphorylase/phosphoribosyltransferase catalytic domain"/>
    <property type="match status" value="1"/>
</dbReference>
<protein>
    <recommendedName>
        <fullName evidence="9">Anthranilate phosphoribosyltransferase</fullName>
        <ecNumber evidence="9">2.4.2.18</ecNumber>
    </recommendedName>
</protein>
<dbReference type="InterPro" id="IPR017459">
    <property type="entry name" value="Glycosyl_Trfase_fam3_N_dom"/>
</dbReference>
<evidence type="ECO:0000256" key="3">
    <source>
        <dbReference type="ARBA" id="ARBA00022676"/>
    </source>
</evidence>
<dbReference type="GO" id="GO:0005829">
    <property type="term" value="C:cytosol"/>
    <property type="evidence" value="ECO:0007669"/>
    <property type="project" value="TreeGrafter"/>
</dbReference>
<dbReference type="GO" id="GO:0000162">
    <property type="term" value="P:L-tryptophan biosynthetic process"/>
    <property type="evidence" value="ECO:0007669"/>
    <property type="project" value="UniProtKB-UniRule"/>
</dbReference>
<comment type="caution">
    <text evidence="9">Lacks conserved residue(s) required for the propagation of feature annotation.</text>
</comment>
<keyword evidence="5 9" id="KW-0822">Tryptophan biosynthesis</keyword>
<dbReference type="HAMAP" id="MF_00211">
    <property type="entry name" value="TrpD"/>
    <property type="match status" value="1"/>
</dbReference>
<evidence type="ECO:0000313" key="13">
    <source>
        <dbReference type="Proteomes" id="UP001216390"/>
    </source>
</evidence>
<dbReference type="EMBL" id="CP116942">
    <property type="protein sequence ID" value="WCO65648.1"/>
    <property type="molecule type" value="Genomic_DNA"/>
</dbReference>
<feature type="domain" description="Glycosyl transferase family 3" evidence="10">
    <location>
        <begin position="93"/>
        <end position="341"/>
    </location>
</feature>
<dbReference type="AlphaFoldDB" id="A0AAF0BU43"/>
<keyword evidence="9" id="KW-0460">Magnesium</keyword>
<dbReference type="PANTHER" id="PTHR43285:SF2">
    <property type="entry name" value="ANTHRANILATE PHOSPHORIBOSYLTRANSFERASE"/>
    <property type="match status" value="1"/>
</dbReference>
<feature type="binding site" evidence="9">
    <location>
        <position position="98"/>
    </location>
    <ligand>
        <name>anthranilate</name>
        <dbReference type="ChEBI" id="CHEBI:16567"/>
        <label>1</label>
    </ligand>
</feature>
<comment type="similarity">
    <text evidence="9">Belongs to the anthranilate phosphoribosyltransferase family.</text>
</comment>
<dbReference type="InterPro" id="IPR036320">
    <property type="entry name" value="Glycosyl_Trfase_fam3_N_dom_sf"/>
</dbReference>
<dbReference type="NCBIfam" id="TIGR01245">
    <property type="entry name" value="trpD"/>
    <property type="match status" value="1"/>
</dbReference>
<organism evidence="12 13">
    <name type="scientific">Iamia majanohamensis</name>
    <dbReference type="NCBI Taxonomy" id="467976"/>
    <lineage>
        <taxon>Bacteria</taxon>
        <taxon>Bacillati</taxon>
        <taxon>Actinomycetota</taxon>
        <taxon>Acidimicrobiia</taxon>
        <taxon>Acidimicrobiales</taxon>
        <taxon>Iamiaceae</taxon>
        <taxon>Iamia</taxon>
    </lineage>
</organism>
<feature type="binding site" evidence="9">
    <location>
        <position position="184"/>
    </location>
    <ligand>
        <name>anthranilate</name>
        <dbReference type="ChEBI" id="CHEBI:16567"/>
        <label>2</label>
    </ligand>
</feature>
<evidence type="ECO:0000313" key="12">
    <source>
        <dbReference type="EMBL" id="WCO65648.1"/>
    </source>
</evidence>
<dbReference type="FunFam" id="3.40.1030.10:FF:000002">
    <property type="entry name" value="Anthranilate phosphoribosyltransferase"/>
    <property type="match status" value="1"/>
</dbReference>
<dbReference type="InterPro" id="IPR005940">
    <property type="entry name" value="Anthranilate_Pribosyl_Tfrase"/>
</dbReference>
<reference evidence="12" key="1">
    <citation type="submission" date="2023-01" db="EMBL/GenBank/DDBJ databases">
        <title>The diversity of Class Acidimicrobiia in South China Sea sediment environments and the proposal of Iamia marina sp. nov., a novel species of the genus Iamia.</title>
        <authorList>
            <person name="He Y."/>
            <person name="Tian X."/>
        </authorList>
    </citation>
    <scope>NUCLEOTIDE SEQUENCE</scope>
    <source>
        <strain evidence="12">DSM 19957</strain>
    </source>
</reference>
<keyword evidence="3 9" id="KW-0328">Glycosyltransferase</keyword>
<feature type="binding site" evidence="9">
    <location>
        <position position="244"/>
    </location>
    <ligand>
        <name>Mg(2+)</name>
        <dbReference type="ChEBI" id="CHEBI:18420"/>
        <label>2</label>
    </ligand>
</feature>
<evidence type="ECO:0000259" key="10">
    <source>
        <dbReference type="Pfam" id="PF00591"/>
    </source>
</evidence>
<feature type="binding site" evidence="9">
    <location>
        <position position="106"/>
    </location>
    <ligand>
        <name>5-phospho-alpha-D-ribose 1-diphosphate</name>
        <dbReference type="ChEBI" id="CHEBI:58017"/>
    </ligand>
</feature>
<keyword evidence="9" id="KW-0479">Metal-binding</keyword>
<dbReference type="Pfam" id="PF02885">
    <property type="entry name" value="Glycos_trans_3N"/>
    <property type="match status" value="1"/>
</dbReference>
<keyword evidence="13" id="KW-1185">Reference proteome</keyword>
<comment type="catalytic activity">
    <reaction evidence="7 9">
        <text>N-(5-phospho-beta-D-ribosyl)anthranilate + diphosphate = 5-phospho-alpha-D-ribose 1-diphosphate + anthranilate</text>
        <dbReference type="Rhea" id="RHEA:11768"/>
        <dbReference type="ChEBI" id="CHEBI:16567"/>
        <dbReference type="ChEBI" id="CHEBI:18277"/>
        <dbReference type="ChEBI" id="CHEBI:33019"/>
        <dbReference type="ChEBI" id="CHEBI:58017"/>
        <dbReference type="EC" id="2.4.2.18"/>
    </reaction>
</comment>
<dbReference type="EC" id="2.4.2.18" evidence="9"/>
<comment type="similarity">
    <text evidence="8">In the C-terminal section; belongs to the anthranilate phosphoribosyltransferase family.</text>
</comment>
<dbReference type="RefSeq" id="WP_272735175.1">
    <property type="nucleotide sequence ID" value="NZ_CP116942.1"/>
</dbReference>
<dbReference type="PANTHER" id="PTHR43285">
    <property type="entry name" value="ANTHRANILATE PHOSPHORIBOSYLTRANSFERASE"/>
    <property type="match status" value="1"/>
</dbReference>
<feature type="binding site" evidence="9">
    <location>
        <position position="138"/>
    </location>
    <ligand>
        <name>5-phospho-alpha-D-ribose 1-diphosphate</name>
        <dbReference type="ChEBI" id="CHEBI:58017"/>
    </ligand>
</feature>
<feature type="binding site" evidence="9">
    <location>
        <begin position="108"/>
        <end position="111"/>
    </location>
    <ligand>
        <name>5-phospho-alpha-D-ribose 1-diphosphate</name>
        <dbReference type="ChEBI" id="CHEBI:58017"/>
    </ligand>
</feature>
<comment type="cofactor">
    <cofactor evidence="9">
        <name>Mg(2+)</name>
        <dbReference type="ChEBI" id="CHEBI:18420"/>
    </cofactor>
    <text evidence="9">Binds 2 magnesium ions per monomer.</text>
</comment>